<dbReference type="Gene3D" id="1.10.132.20">
    <property type="entry name" value="Ribosome-recycling factor"/>
    <property type="match status" value="1"/>
</dbReference>
<protein>
    <recommendedName>
        <fullName evidence="5">Ribosome-recycling factor</fullName>
        <shortName evidence="5">RRF</shortName>
    </recommendedName>
    <alternativeName>
        <fullName evidence="5">Ribosome-releasing factor</fullName>
    </alternativeName>
</protein>
<dbReference type="PANTHER" id="PTHR20982">
    <property type="entry name" value="RIBOSOME RECYCLING FACTOR"/>
    <property type="match status" value="1"/>
</dbReference>
<sequence>MNEIHKPYDEKMQKTIEVVVSDFASVRAGRANAAVLDKITVDYYGSPTPINQVASVSSPDPRTLAIQPWDASILKAIEKAIQTSDLGINPQNDGRVIRLSFPQLTEERRRELTKQVRKYAENGKVAIRNIRRDAVDTYKAMKKKSEITEDDLKEYEKEMQDLTERRCKQIDELAAKKEAELMAV</sequence>
<dbReference type="Gene3D" id="3.30.1360.40">
    <property type="match status" value="1"/>
</dbReference>
<dbReference type="NCBIfam" id="TIGR00496">
    <property type="entry name" value="frr"/>
    <property type="match status" value="1"/>
</dbReference>
<evidence type="ECO:0000256" key="4">
    <source>
        <dbReference type="ARBA" id="ARBA00022917"/>
    </source>
</evidence>
<evidence type="ECO:0000256" key="3">
    <source>
        <dbReference type="ARBA" id="ARBA00022490"/>
    </source>
</evidence>
<name>A0A9D1UPY3_9FIRM</name>
<dbReference type="GO" id="GO:0006415">
    <property type="term" value="P:translational termination"/>
    <property type="evidence" value="ECO:0007669"/>
    <property type="project" value="UniProtKB-UniRule"/>
</dbReference>
<evidence type="ECO:0000259" key="7">
    <source>
        <dbReference type="Pfam" id="PF01765"/>
    </source>
</evidence>
<dbReference type="HAMAP" id="MF_00040">
    <property type="entry name" value="RRF"/>
    <property type="match status" value="1"/>
</dbReference>
<comment type="similarity">
    <text evidence="2 5">Belongs to the RRF family.</text>
</comment>
<dbReference type="InterPro" id="IPR023584">
    <property type="entry name" value="Ribosome_recyc_fac_dom"/>
</dbReference>
<dbReference type="PANTHER" id="PTHR20982:SF3">
    <property type="entry name" value="MITOCHONDRIAL RIBOSOME RECYCLING FACTOR PSEUDO 1"/>
    <property type="match status" value="1"/>
</dbReference>
<feature type="domain" description="Ribosome recycling factor" evidence="7">
    <location>
        <begin position="21"/>
        <end position="182"/>
    </location>
</feature>
<evidence type="ECO:0000256" key="6">
    <source>
        <dbReference type="SAM" id="Coils"/>
    </source>
</evidence>
<proteinExistence type="inferred from homology"/>
<evidence type="ECO:0000313" key="8">
    <source>
        <dbReference type="EMBL" id="HIW94696.1"/>
    </source>
</evidence>
<comment type="caution">
    <text evidence="8">The sequence shown here is derived from an EMBL/GenBank/DDBJ whole genome shotgun (WGS) entry which is preliminary data.</text>
</comment>
<evidence type="ECO:0000313" key="9">
    <source>
        <dbReference type="Proteomes" id="UP000824192"/>
    </source>
</evidence>
<evidence type="ECO:0000256" key="1">
    <source>
        <dbReference type="ARBA" id="ARBA00004496"/>
    </source>
</evidence>
<dbReference type="Pfam" id="PF01765">
    <property type="entry name" value="RRF"/>
    <property type="match status" value="1"/>
</dbReference>
<dbReference type="GO" id="GO:0043023">
    <property type="term" value="F:ribosomal large subunit binding"/>
    <property type="evidence" value="ECO:0007669"/>
    <property type="project" value="TreeGrafter"/>
</dbReference>
<dbReference type="InterPro" id="IPR002661">
    <property type="entry name" value="Ribosome_recyc_fac"/>
</dbReference>
<dbReference type="Proteomes" id="UP000824192">
    <property type="component" value="Unassembled WGS sequence"/>
</dbReference>
<dbReference type="AlphaFoldDB" id="A0A9D1UPY3"/>
<gene>
    <name evidence="5 8" type="primary">frr</name>
    <name evidence="8" type="ORF">H9868_09205</name>
</gene>
<organism evidence="8 9">
    <name type="scientific">Candidatus Flavonifractor merdipullorum</name>
    <dbReference type="NCBI Taxonomy" id="2838590"/>
    <lineage>
        <taxon>Bacteria</taxon>
        <taxon>Bacillati</taxon>
        <taxon>Bacillota</taxon>
        <taxon>Clostridia</taxon>
        <taxon>Eubacteriales</taxon>
        <taxon>Oscillospiraceae</taxon>
        <taxon>Flavonifractor</taxon>
    </lineage>
</organism>
<dbReference type="EMBL" id="DXGA01000198">
    <property type="protein sequence ID" value="HIW94696.1"/>
    <property type="molecule type" value="Genomic_DNA"/>
</dbReference>
<feature type="coiled-coil region" evidence="6">
    <location>
        <begin position="138"/>
        <end position="165"/>
    </location>
</feature>
<dbReference type="GO" id="GO:0005737">
    <property type="term" value="C:cytoplasm"/>
    <property type="evidence" value="ECO:0007669"/>
    <property type="project" value="UniProtKB-SubCell"/>
</dbReference>
<keyword evidence="4 5" id="KW-0648">Protein biosynthesis</keyword>
<dbReference type="FunFam" id="1.10.132.20:FF:000001">
    <property type="entry name" value="Ribosome-recycling factor"/>
    <property type="match status" value="1"/>
</dbReference>
<dbReference type="SUPFAM" id="SSF55194">
    <property type="entry name" value="Ribosome recycling factor, RRF"/>
    <property type="match status" value="1"/>
</dbReference>
<comment type="subcellular location">
    <subcellularLocation>
        <location evidence="1 5">Cytoplasm</location>
    </subcellularLocation>
</comment>
<reference evidence="8" key="1">
    <citation type="journal article" date="2021" name="PeerJ">
        <title>Extensive microbial diversity within the chicken gut microbiome revealed by metagenomics and culture.</title>
        <authorList>
            <person name="Gilroy R."/>
            <person name="Ravi A."/>
            <person name="Getino M."/>
            <person name="Pursley I."/>
            <person name="Horton D.L."/>
            <person name="Alikhan N.F."/>
            <person name="Baker D."/>
            <person name="Gharbi K."/>
            <person name="Hall N."/>
            <person name="Watson M."/>
            <person name="Adriaenssens E.M."/>
            <person name="Foster-Nyarko E."/>
            <person name="Jarju S."/>
            <person name="Secka A."/>
            <person name="Antonio M."/>
            <person name="Oren A."/>
            <person name="Chaudhuri R.R."/>
            <person name="La Ragione R."/>
            <person name="Hildebrand F."/>
            <person name="Pallen M.J."/>
        </authorList>
    </citation>
    <scope>NUCLEOTIDE SEQUENCE</scope>
    <source>
        <strain evidence="8">ChiGjej6B6-1540</strain>
    </source>
</reference>
<accession>A0A9D1UPY3</accession>
<dbReference type="InterPro" id="IPR036191">
    <property type="entry name" value="RRF_sf"/>
</dbReference>
<comment type="function">
    <text evidence="5">Responsible for the release of ribosomes from messenger RNA at the termination of protein biosynthesis. May increase the efficiency of translation by recycling ribosomes from one round of translation to another.</text>
</comment>
<keyword evidence="3 5" id="KW-0963">Cytoplasm</keyword>
<keyword evidence="6" id="KW-0175">Coiled coil</keyword>
<evidence type="ECO:0000256" key="5">
    <source>
        <dbReference type="HAMAP-Rule" id="MF_00040"/>
    </source>
</evidence>
<dbReference type="CDD" id="cd00520">
    <property type="entry name" value="RRF"/>
    <property type="match status" value="1"/>
</dbReference>
<evidence type="ECO:0000256" key="2">
    <source>
        <dbReference type="ARBA" id="ARBA00005912"/>
    </source>
</evidence>
<reference evidence="8" key="2">
    <citation type="submission" date="2021-04" db="EMBL/GenBank/DDBJ databases">
        <authorList>
            <person name="Gilroy R."/>
        </authorList>
    </citation>
    <scope>NUCLEOTIDE SEQUENCE</scope>
    <source>
        <strain evidence="8">ChiGjej6B6-1540</strain>
    </source>
</reference>
<dbReference type="FunFam" id="3.30.1360.40:FF:000001">
    <property type="entry name" value="Ribosome-recycling factor"/>
    <property type="match status" value="1"/>
</dbReference>